<dbReference type="OrthoDB" id="3499801at2759"/>
<dbReference type="EMBL" id="PQXJ01000287">
    <property type="protein sequence ID" value="TGO53742.1"/>
    <property type="molecule type" value="Genomic_DNA"/>
</dbReference>
<name>A0A4Z1I2W5_9HELO</name>
<sequence>MGDFDGLDLEDAKKSQEAADAILAQTREDFVQKFSDEERANGRLRFKRVRELSEDADYAEAYRRAKINEKECQWRIAHVTLTWRIALTA</sequence>
<accession>A0A4Z1I2W5</accession>
<comment type="caution">
    <text evidence="1">The sequence shown here is derived from an EMBL/GenBank/DDBJ whole genome shotgun (WGS) entry which is preliminary data.</text>
</comment>
<protein>
    <submittedName>
        <fullName evidence="1">Uncharacterized protein</fullName>
    </submittedName>
</protein>
<dbReference type="AlphaFoldDB" id="A0A4Z1I2W5"/>
<proteinExistence type="predicted"/>
<organism evidence="1 2">
    <name type="scientific">Botryotinia narcissicola</name>
    <dbReference type="NCBI Taxonomy" id="278944"/>
    <lineage>
        <taxon>Eukaryota</taxon>
        <taxon>Fungi</taxon>
        <taxon>Dikarya</taxon>
        <taxon>Ascomycota</taxon>
        <taxon>Pezizomycotina</taxon>
        <taxon>Leotiomycetes</taxon>
        <taxon>Helotiales</taxon>
        <taxon>Sclerotiniaceae</taxon>
        <taxon>Botryotinia</taxon>
    </lineage>
</organism>
<evidence type="ECO:0000313" key="1">
    <source>
        <dbReference type="EMBL" id="TGO53742.1"/>
    </source>
</evidence>
<keyword evidence="2" id="KW-1185">Reference proteome</keyword>
<evidence type="ECO:0000313" key="2">
    <source>
        <dbReference type="Proteomes" id="UP000297452"/>
    </source>
</evidence>
<reference evidence="1 2" key="1">
    <citation type="submission" date="2017-12" db="EMBL/GenBank/DDBJ databases">
        <title>Comparative genomics of Botrytis spp.</title>
        <authorList>
            <person name="Valero-Jimenez C.A."/>
            <person name="Tapia P."/>
            <person name="Veloso J."/>
            <person name="Silva-Moreno E."/>
            <person name="Staats M."/>
            <person name="Valdes J.H."/>
            <person name="Van Kan J.A.L."/>
        </authorList>
    </citation>
    <scope>NUCLEOTIDE SEQUENCE [LARGE SCALE GENOMIC DNA]</scope>
    <source>
        <strain evidence="1 2">MUCL2120</strain>
    </source>
</reference>
<dbReference type="Proteomes" id="UP000297452">
    <property type="component" value="Unassembled WGS sequence"/>
</dbReference>
<gene>
    <name evidence="1" type="ORF">BOTNAR_0287g00120</name>
</gene>